<dbReference type="CDD" id="cd00174">
    <property type="entry name" value="SH3"/>
    <property type="match status" value="1"/>
</dbReference>
<dbReference type="Gene3D" id="2.30.30.40">
    <property type="entry name" value="SH3 Domains"/>
    <property type="match status" value="1"/>
</dbReference>
<organism evidence="5 6">
    <name type="scientific">Schizopora paradoxa</name>
    <dbReference type="NCBI Taxonomy" id="27342"/>
    <lineage>
        <taxon>Eukaryota</taxon>
        <taxon>Fungi</taxon>
        <taxon>Dikarya</taxon>
        <taxon>Basidiomycota</taxon>
        <taxon>Agaricomycotina</taxon>
        <taxon>Agaricomycetes</taxon>
        <taxon>Hymenochaetales</taxon>
        <taxon>Schizoporaceae</taxon>
        <taxon>Schizopora</taxon>
    </lineage>
</organism>
<proteinExistence type="predicted"/>
<sequence length="301" mass="32052">MMPQPTNPQNTALVAHIAQQTRANLDFLVGQNYIQASEASGISRTLGRLANNERGALNSSEADSLVDRAQNMALNDRPPSGPQSVRRSVPPPPRQAPAHHNQARALWDYTGDESRDLSFKSGDTIDIISEDNPDWWTGRVSGTTREGLIPANYLEKISPPQSNIRSSSPNPPRNSMISFPSSNSSFPPSPASNPPRYAPPSGPPPPEQQWQTPPPHWQAPPPQSYYSPPPPGPIMNDKVGMYAPPPMAPIQVMQAPLAPPPQEPKKSKFGGLGSTLATSAAGGLGFGAGAAIGGDIVNSIF</sequence>
<feature type="compositionally biased region" description="Low complexity" evidence="3">
    <location>
        <begin position="157"/>
        <end position="186"/>
    </location>
</feature>
<dbReference type="EMBL" id="KQ085959">
    <property type="protein sequence ID" value="KLO13480.1"/>
    <property type="molecule type" value="Genomic_DNA"/>
</dbReference>
<dbReference type="STRING" id="27342.A0A0H2RNF6"/>
<feature type="compositionally biased region" description="Pro residues" evidence="3">
    <location>
        <begin position="187"/>
        <end position="233"/>
    </location>
</feature>
<dbReference type="PANTHER" id="PTHR45929">
    <property type="entry name" value="JAK PATHWAY SIGNAL TRANSDUCTION ADAPTOR MOLECULE"/>
    <property type="match status" value="1"/>
</dbReference>
<dbReference type="InterPro" id="IPR001452">
    <property type="entry name" value="SH3_domain"/>
</dbReference>
<evidence type="ECO:0000313" key="5">
    <source>
        <dbReference type="EMBL" id="KLO13480.1"/>
    </source>
</evidence>
<dbReference type="Proteomes" id="UP000053477">
    <property type="component" value="Unassembled WGS sequence"/>
</dbReference>
<dbReference type="InParanoid" id="A0A0H2RNF6"/>
<feature type="region of interest" description="Disordered" evidence="3">
    <location>
        <begin position="151"/>
        <end position="247"/>
    </location>
</feature>
<evidence type="ECO:0000256" key="2">
    <source>
        <dbReference type="PROSITE-ProRule" id="PRU00192"/>
    </source>
</evidence>
<keyword evidence="6" id="KW-1185">Reference proteome</keyword>
<feature type="domain" description="SH3" evidence="4">
    <location>
        <begin position="98"/>
        <end position="159"/>
    </location>
</feature>
<evidence type="ECO:0000259" key="4">
    <source>
        <dbReference type="PROSITE" id="PS50002"/>
    </source>
</evidence>
<feature type="region of interest" description="Disordered" evidence="3">
    <location>
        <begin position="252"/>
        <end position="271"/>
    </location>
</feature>
<reference evidence="5 6" key="1">
    <citation type="submission" date="2015-04" db="EMBL/GenBank/DDBJ databases">
        <title>Complete genome sequence of Schizopora paradoxa KUC8140, a cosmopolitan wood degrader in East Asia.</title>
        <authorList>
            <consortium name="DOE Joint Genome Institute"/>
            <person name="Min B."/>
            <person name="Park H."/>
            <person name="Jang Y."/>
            <person name="Kim J.-J."/>
            <person name="Kim K.H."/>
            <person name="Pangilinan J."/>
            <person name="Lipzen A."/>
            <person name="Riley R."/>
            <person name="Grigoriev I.V."/>
            <person name="Spatafora J.W."/>
            <person name="Choi I.-G."/>
        </authorList>
    </citation>
    <scope>NUCLEOTIDE SEQUENCE [LARGE SCALE GENOMIC DNA]</scope>
    <source>
        <strain evidence="5 6">KUC8140</strain>
    </source>
</reference>
<dbReference type="InterPro" id="IPR050670">
    <property type="entry name" value="STAM"/>
</dbReference>
<dbReference type="AlphaFoldDB" id="A0A0H2RNF6"/>
<dbReference type="FunFam" id="2.30.30.40:FF:000072">
    <property type="entry name" value="Unconventional Myosin IB"/>
    <property type="match status" value="1"/>
</dbReference>
<dbReference type="Pfam" id="PF00018">
    <property type="entry name" value="SH3_1"/>
    <property type="match status" value="1"/>
</dbReference>
<protein>
    <submittedName>
        <fullName evidence="5">SH3-domain-containing protein</fullName>
    </submittedName>
</protein>
<dbReference type="PANTHER" id="PTHR45929:SF7">
    <property type="entry name" value="LAS SEVENTEEN-BINDING PROTEIN 1"/>
    <property type="match status" value="1"/>
</dbReference>
<evidence type="ECO:0000256" key="3">
    <source>
        <dbReference type="SAM" id="MobiDB-lite"/>
    </source>
</evidence>
<dbReference type="FunCoup" id="A0A0H2RNF6">
    <property type="interactions" value="63"/>
</dbReference>
<dbReference type="SUPFAM" id="SSF50044">
    <property type="entry name" value="SH3-domain"/>
    <property type="match status" value="1"/>
</dbReference>
<feature type="region of interest" description="Disordered" evidence="3">
    <location>
        <begin position="72"/>
        <end position="102"/>
    </location>
</feature>
<name>A0A0H2RNF6_9AGAM</name>
<gene>
    <name evidence="5" type="ORF">SCHPADRAFT_928549</name>
</gene>
<accession>A0A0H2RNF6</accession>
<evidence type="ECO:0000313" key="6">
    <source>
        <dbReference type="Proteomes" id="UP000053477"/>
    </source>
</evidence>
<dbReference type="PROSITE" id="PS50002">
    <property type="entry name" value="SH3"/>
    <property type="match status" value="1"/>
</dbReference>
<keyword evidence="1 2" id="KW-0728">SH3 domain</keyword>
<dbReference type="InterPro" id="IPR036028">
    <property type="entry name" value="SH3-like_dom_sf"/>
</dbReference>
<dbReference type="SMART" id="SM00326">
    <property type="entry name" value="SH3"/>
    <property type="match status" value="1"/>
</dbReference>
<dbReference type="PRINTS" id="PR00452">
    <property type="entry name" value="SH3DOMAIN"/>
</dbReference>
<evidence type="ECO:0000256" key="1">
    <source>
        <dbReference type="ARBA" id="ARBA00022443"/>
    </source>
</evidence>
<dbReference type="OrthoDB" id="5983572at2759"/>